<proteinExistence type="predicted"/>
<organism evidence="2 3">
    <name type="scientific">Dorcoceras hygrometricum</name>
    <dbReference type="NCBI Taxonomy" id="472368"/>
    <lineage>
        <taxon>Eukaryota</taxon>
        <taxon>Viridiplantae</taxon>
        <taxon>Streptophyta</taxon>
        <taxon>Embryophyta</taxon>
        <taxon>Tracheophyta</taxon>
        <taxon>Spermatophyta</taxon>
        <taxon>Magnoliopsida</taxon>
        <taxon>eudicotyledons</taxon>
        <taxon>Gunneridae</taxon>
        <taxon>Pentapetalae</taxon>
        <taxon>asterids</taxon>
        <taxon>lamiids</taxon>
        <taxon>Lamiales</taxon>
        <taxon>Gesneriaceae</taxon>
        <taxon>Didymocarpoideae</taxon>
        <taxon>Trichosporeae</taxon>
        <taxon>Loxocarpinae</taxon>
        <taxon>Dorcoceras</taxon>
    </lineage>
</organism>
<gene>
    <name evidence="2" type="ORF">F511_39549</name>
</gene>
<dbReference type="Proteomes" id="UP000250235">
    <property type="component" value="Unassembled WGS sequence"/>
</dbReference>
<reference evidence="2 3" key="1">
    <citation type="journal article" date="2015" name="Proc. Natl. Acad. Sci. U.S.A.">
        <title>The resurrection genome of Boea hygrometrica: A blueprint for survival of dehydration.</title>
        <authorList>
            <person name="Xiao L."/>
            <person name="Yang G."/>
            <person name="Zhang L."/>
            <person name="Yang X."/>
            <person name="Zhao S."/>
            <person name="Ji Z."/>
            <person name="Zhou Q."/>
            <person name="Hu M."/>
            <person name="Wang Y."/>
            <person name="Chen M."/>
            <person name="Xu Y."/>
            <person name="Jin H."/>
            <person name="Xiao X."/>
            <person name="Hu G."/>
            <person name="Bao F."/>
            <person name="Hu Y."/>
            <person name="Wan P."/>
            <person name="Li L."/>
            <person name="Deng X."/>
            <person name="Kuang T."/>
            <person name="Xiang C."/>
            <person name="Zhu J.K."/>
            <person name="Oliver M.J."/>
            <person name="He Y."/>
        </authorList>
    </citation>
    <scope>NUCLEOTIDE SEQUENCE [LARGE SCALE GENOMIC DNA]</scope>
    <source>
        <strain evidence="3">cv. XS01</strain>
    </source>
</reference>
<evidence type="ECO:0000313" key="3">
    <source>
        <dbReference type="Proteomes" id="UP000250235"/>
    </source>
</evidence>
<dbReference type="EMBL" id="KV018535">
    <property type="protein sequence ID" value="KZV16846.1"/>
    <property type="molecule type" value="Genomic_DNA"/>
</dbReference>
<evidence type="ECO:0000256" key="1">
    <source>
        <dbReference type="SAM" id="MobiDB-lite"/>
    </source>
</evidence>
<protein>
    <submittedName>
        <fullName evidence="2">Uncharacterized protein</fullName>
    </submittedName>
</protein>
<sequence>MEFGKYIIYITGTQNGDLPADTPLGPAGLSEHPAKANTDQDLTPLCYTRSDYHQTTSCRSPARINRSRRPAPTKADPYLNSSGLDHKPLAHPDLNTSSVQIGASSSERHARRLLYHQLRSPMPNQIRAPVEPALRLNRSRSTSVPMHLSAHIKSDTNSRTYQHTVSSNLVRTAYHQPASNMVFAKRCRIDFTQPASTLVTQNGVALPPDLDNQLTQIWNPRTDLHQNTNRTGPRSATISHARGISLQLRAQVLKSARIQS</sequence>
<evidence type="ECO:0000313" key="2">
    <source>
        <dbReference type="EMBL" id="KZV16846.1"/>
    </source>
</evidence>
<dbReference type="AlphaFoldDB" id="A0A2Z7A5W0"/>
<name>A0A2Z7A5W0_9LAMI</name>
<accession>A0A2Z7A5W0</accession>
<keyword evidence="3" id="KW-1185">Reference proteome</keyword>
<feature type="region of interest" description="Disordered" evidence="1">
    <location>
        <begin position="15"/>
        <end position="37"/>
    </location>
</feature>
<feature type="region of interest" description="Disordered" evidence="1">
    <location>
        <begin position="52"/>
        <end position="92"/>
    </location>
</feature>